<dbReference type="GO" id="GO:0005886">
    <property type="term" value="C:plasma membrane"/>
    <property type="evidence" value="ECO:0007669"/>
    <property type="project" value="UniProtKB-SubCell"/>
</dbReference>
<feature type="transmembrane region" description="Helical" evidence="10">
    <location>
        <begin position="169"/>
        <end position="200"/>
    </location>
</feature>
<evidence type="ECO:0000256" key="2">
    <source>
        <dbReference type="ARBA" id="ARBA00009772"/>
    </source>
</evidence>
<dbReference type="Pfam" id="PF01311">
    <property type="entry name" value="Bac_export_1"/>
    <property type="match status" value="1"/>
</dbReference>
<dbReference type="GO" id="GO:0044780">
    <property type="term" value="P:bacterial-type flagellum assembly"/>
    <property type="evidence" value="ECO:0007669"/>
    <property type="project" value="UniProtKB-UniRule"/>
</dbReference>
<evidence type="ECO:0000256" key="3">
    <source>
        <dbReference type="ARBA" id="ARBA00021717"/>
    </source>
</evidence>
<proteinExistence type="inferred from homology"/>
<gene>
    <name evidence="11" type="primary">fliR</name>
    <name evidence="11" type="ORF">AHA02nite_07090</name>
</gene>
<evidence type="ECO:0000256" key="7">
    <source>
        <dbReference type="ARBA" id="ARBA00023136"/>
    </source>
</evidence>
<evidence type="ECO:0000256" key="8">
    <source>
        <dbReference type="ARBA" id="ARBA00023143"/>
    </source>
</evidence>
<dbReference type="Proteomes" id="UP000321440">
    <property type="component" value="Unassembled WGS sequence"/>
</dbReference>
<feature type="transmembrane region" description="Helical" evidence="10">
    <location>
        <begin position="74"/>
        <end position="98"/>
    </location>
</feature>
<dbReference type="RefSeq" id="WP_146814447.1">
    <property type="nucleotide sequence ID" value="NZ_BJYA01000002.1"/>
</dbReference>
<dbReference type="InterPro" id="IPR006303">
    <property type="entry name" value="FliR"/>
</dbReference>
<accession>A0A511W4I1</accession>
<evidence type="ECO:0000256" key="9">
    <source>
        <dbReference type="NCBIfam" id="TIGR01400"/>
    </source>
</evidence>
<keyword evidence="11" id="KW-0966">Cell projection</keyword>
<name>A0A511W4I1_9BACI</name>
<dbReference type="PRINTS" id="PR00953">
    <property type="entry name" value="TYPE3IMRPROT"/>
</dbReference>
<comment type="subcellular location">
    <subcellularLocation>
        <location evidence="10">Cell membrane</location>
        <topology evidence="10">Multi-pass membrane protein</topology>
    </subcellularLocation>
    <subcellularLocation>
        <location evidence="10">Bacterial flagellum basal body</location>
    </subcellularLocation>
</comment>
<dbReference type="PANTHER" id="PTHR30065:SF1">
    <property type="entry name" value="SURFACE PRESENTATION OF ANTIGENS PROTEIN SPAR"/>
    <property type="match status" value="1"/>
</dbReference>
<dbReference type="EMBL" id="BJYA01000002">
    <property type="protein sequence ID" value="GEN44933.1"/>
    <property type="molecule type" value="Genomic_DNA"/>
</dbReference>
<evidence type="ECO:0000256" key="6">
    <source>
        <dbReference type="ARBA" id="ARBA00022989"/>
    </source>
</evidence>
<feature type="transmembrane region" description="Helical" evidence="10">
    <location>
        <begin position="124"/>
        <end position="148"/>
    </location>
</feature>
<feature type="transmembrane region" description="Helical" evidence="10">
    <location>
        <begin position="220"/>
        <end position="246"/>
    </location>
</feature>
<dbReference type="InterPro" id="IPR002010">
    <property type="entry name" value="T3SS_IM_R"/>
</dbReference>
<evidence type="ECO:0000256" key="4">
    <source>
        <dbReference type="ARBA" id="ARBA00022475"/>
    </source>
</evidence>
<dbReference type="NCBIfam" id="TIGR01400">
    <property type="entry name" value="fliR"/>
    <property type="match status" value="1"/>
</dbReference>
<dbReference type="GO" id="GO:0006605">
    <property type="term" value="P:protein targeting"/>
    <property type="evidence" value="ECO:0007669"/>
    <property type="project" value="UniProtKB-UniRule"/>
</dbReference>
<comment type="function">
    <text evidence="1 10">Role in flagellar biosynthesis.</text>
</comment>
<protein>
    <recommendedName>
        <fullName evidence="3 9">Flagellar biosynthetic protein FliR</fullName>
    </recommendedName>
</protein>
<reference evidence="11 12" key="1">
    <citation type="submission" date="2019-07" db="EMBL/GenBank/DDBJ databases">
        <title>Whole genome shotgun sequence of Alkalibacillus haloalkaliphilus NBRC 103110.</title>
        <authorList>
            <person name="Hosoyama A."/>
            <person name="Uohara A."/>
            <person name="Ohji S."/>
            <person name="Ichikawa N."/>
        </authorList>
    </citation>
    <scope>NUCLEOTIDE SEQUENCE [LARGE SCALE GENOMIC DNA]</scope>
    <source>
        <strain evidence="11 12">NBRC 103110</strain>
    </source>
</reference>
<evidence type="ECO:0000256" key="1">
    <source>
        <dbReference type="ARBA" id="ARBA00002578"/>
    </source>
</evidence>
<keyword evidence="5 10" id="KW-0812">Transmembrane</keyword>
<evidence type="ECO:0000256" key="10">
    <source>
        <dbReference type="RuleBase" id="RU362071"/>
    </source>
</evidence>
<keyword evidence="12" id="KW-1185">Reference proteome</keyword>
<keyword evidence="11" id="KW-0282">Flagellum</keyword>
<keyword evidence="6 10" id="KW-1133">Transmembrane helix</keyword>
<comment type="similarity">
    <text evidence="2 10">Belongs to the FliR/MopE/SpaR family.</text>
</comment>
<evidence type="ECO:0000313" key="11">
    <source>
        <dbReference type="EMBL" id="GEN44933.1"/>
    </source>
</evidence>
<feature type="transmembrane region" description="Helical" evidence="10">
    <location>
        <begin position="12"/>
        <end position="35"/>
    </location>
</feature>
<dbReference type="AlphaFoldDB" id="A0A511W4I1"/>
<keyword evidence="4 10" id="KW-1003">Cell membrane</keyword>
<evidence type="ECO:0000313" key="12">
    <source>
        <dbReference type="Proteomes" id="UP000321440"/>
    </source>
</evidence>
<keyword evidence="7 10" id="KW-0472">Membrane</keyword>
<evidence type="ECO:0000256" key="5">
    <source>
        <dbReference type="ARBA" id="ARBA00022692"/>
    </source>
</evidence>
<dbReference type="GO" id="GO:0009425">
    <property type="term" value="C:bacterial-type flagellum basal body"/>
    <property type="evidence" value="ECO:0007669"/>
    <property type="project" value="UniProtKB-SubCell"/>
</dbReference>
<feature type="transmembrane region" description="Helical" evidence="10">
    <location>
        <begin position="41"/>
        <end position="62"/>
    </location>
</feature>
<comment type="caution">
    <text evidence="11">The sequence shown here is derived from an EMBL/GenBank/DDBJ whole genome shotgun (WGS) entry which is preliminary data.</text>
</comment>
<keyword evidence="11" id="KW-0969">Cilium</keyword>
<dbReference type="PANTHER" id="PTHR30065">
    <property type="entry name" value="FLAGELLAR BIOSYNTHETIC PROTEIN FLIR"/>
    <property type="match status" value="1"/>
</dbReference>
<sequence length="259" mass="29000">MLELLDFTRLPAFFLVLARLAGFFFLAPLFSYHTIPMMHRIGLVFVLSWIMYLSLDVPAMLFDGQYVLLLLKEVTVGILIALIAYLILAGVQIAGGFIDFQMGFAIANVVDPQTGVQSPIIGQYYYIFALLLLVATNAHHLLIDGIFYSYQFIGFQDMIPIHSDAFPEFIIMTVSGMFLIAFQMAIPIVGTLFLVDVALGMIARTVPQMNVFVVGLPLKIFVSFVVILISFSFFGLLISELFNYMFQTMRQLLEIMGGA</sequence>
<organism evidence="11 12">
    <name type="scientific">Alkalibacillus haloalkaliphilus</name>
    <dbReference type="NCBI Taxonomy" id="94136"/>
    <lineage>
        <taxon>Bacteria</taxon>
        <taxon>Bacillati</taxon>
        <taxon>Bacillota</taxon>
        <taxon>Bacilli</taxon>
        <taxon>Bacillales</taxon>
        <taxon>Bacillaceae</taxon>
        <taxon>Alkalibacillus</taxon>
    </lineage>
</organism>
<keyword evidence="8 10" id="KW-0975">Bacterial flagellum</keyword>
<dbReference type="OrthoDB" id="9807748at2"/>